<organism evidence="2 3">
    <name type="scientific">Thalassococcus halodurans</name>
    <dbReference type="NCBI Taxonomy" id="373675"/>
    <lineage>
        <taxon>Bacteria</taxon>
        <taxon>Pseudomonadati</taxon>
        <taxon>Pseudomonadota</taxon>
        <taxon>Alphaproteobacteria</taxon>
        <taxon>Rhodobacterales</taxon>
        <taxon>Roseobacteraceae</taxon>
        <taxon>Thalassococcus</taxon>
    </lineage>
</organism>
<evidence type="ECO:0000313" key="3">
    <source>
        <dbReference type="Proteomes" id="UP000236752"/>
    </source>
</evidence>
<gene>
    <name evidence="2" type="ORF">SAMN04488045_0272</name>
</gene>
<dbReference type="Pfam" id="PF01052">
    <property type="entry name" value="FliMN_C"/>
    <property type="match status" value="1"/>
</dbReference>
<dbReference type="Gene3D" id="2.30.330.10">
    <property type="entry name" value="SpoA-like"/>
    <property type="match status" value="1"/>
</dbReference>
<keyword evidence="3" id="KW-1185">Reference proteome</keyword>
<keyword evidence="2" id="KW-0966">Cell projection</keyword>
<dbReference type="SUPFAM" id="SSF101801">
    <property type="entry name" value="Surface presentation of antigens (SPOA)"/>
    <property type="match status" value="1"/>
</dbReference>
<keyword evidence="2" id="KW-0969">Cilium</keyword>
<dbReference type="InterPro" id="IPR001543">
    <property type="entry name" value="FliN-like_C"/>
</dbReference>
<accession>A0A1H5SM71</accession>
<name>A0A1H5SM71_9RHOB</name>
<protein>
    <submittedName>
        <fullName evidence="2">Type III flagellar switch regulator (C-ring) FliN C-term</fullName>
    </submittedName>
</protein>
<sequence length="316" mass="34220">MDINTHRQIILKKASTTRRMADLSDLPVDKALERALSTTARDLWGLVLDVASVSQNVLLQDECGDVLGTDRLFLSLKGQHGGLGFASIDADLHSAIVESQTIGQVTGAPPEKRGFTSIDAMLAAPFVDEVMTRLSMALARPEASSDFCGFGVGERLENGRAARLLMGAVAYRQVNAMVELASGLRKGVLTLLVPSEPPHQPVEENKPVHLSDDMLMELNVCFDAVLCKLKMPLQQLHELSVGDRLPLPKNVEQTVELMARDRSGFGSGQLGRLDGQRAFRIDEDSPLIAHLKVEEADDAEIAQVGAVPEKQALPAE</sequence>
<dbReference type="EMBL" id="FNUZ01000001">
    <property type="protein sequence ID" value="SEF51058.1"/>
    <property type="molecule type" value="Genomic_DNA"/>
</dbReference>
<dbReference type="Proteomes" id="UP000236752">
    <property type="component" value="Unassembled WGS sequence"/>
</dbReference>
<proteinExistence type="predicted"/>
<feature type="domain" description="Flagellar motor switch protein FliN-like C-terminal" evidence="1">
    <location>
        <begin position="214"/>
        <end position="283"/>
    </location>
</feature>
<dbReference type="InterPro" id="IPR036429">
    <property type="entry name" value="SpoA-like_sf"/>
</dbReference>
<evidence type="ECO:0000259" key="1">
    <source>
        <dbReference type="Pfam" id="PF01052"/>
    </source>
</evidence>
<dbReference type="OrthoDB" id="7824563at2"/>
<evidence type="ECO:0000313" key="2">
    <source>
        <dbReference type="EMBL" id="SEF51058.1"/>
    </source>
</evidence>
<dbReference type="RefSeq" id="WP_103908681.1">
    <property type="nucleotide sequence ID" value="NZ_FNUZ01000001.1"/>
</dbReference>
<reference evidence="2 3" key="1">
    <citation type="submission" date="2016-10" db="EMBL/GenBank/DDBJ databases">
        <authorList>
            <person name="de Groot N.N."/>
        </authorList>
    </citation>
    <scope>NUCLEOTIDE SEQUENCE [LARGE SCALE GENOMIC DNA]</scope>
    <source>
        <strain evidence="2 3">DSM 26915</strain>
    </source>
</reference>
<keyword evidence="2" id="KW-0282">Flagellum</keyword>
<dbReference type="AlphaFoldDB" id="A0A1H5SM71"/>